<dbReference type="Pfam" id="PF16130">
    <property type="entry name" value="DUF4842"/>
    <property type="match status" value="1"/>
</dbReference>
<dbReference type="AlphaFoldDB" id="I5BRW4"/>
<evidence type="ECO:0000259" key="1">
    <source>
        <dbReference type="Pfam" id="PF16130"/>
    </source>
</evidence>
<protein>
    <recommendedName>
        <fullName evidence="1">DUF4842 domain-containing protein</fullName>
    </recommendedName>
</protein>
<keyword evidence="3" id="KW-1185">Reference proteome</keyword>
<evidence type="ECO:0000313" key="2">
    <source>
        <dbReference type="EMBL" id="EIM72316.1"/>
    </source>
</evidence>
<dbReference type="InterPro" id="IPR032295">
    <property type="entry name" value="DUF4842"/>
</dbReference>
<dbReference type="OrthoDB" id="1204817at2"/>
<comment type="caution">
    <text evidence="2">The sequence shown here is derived from an EMBL/GenBank/DDBJ whole genome shotgun (WGS) entry which is preliminary data.</text>
</comment>
<gene>
    <name evidence="2" type="ORF">A3SI_19862</name>
</gene>
<organism evidence="2 3">
    <name type="scientific">Nitritalea halalkaliphila LW7</name>
    <dbReference type="NCBI Taxonomy" id="1189621"/>
    <lineage>
        <taxon>Bacteria</taxon>
        <taxon>Pseudomonadati</taxon>
        <taxon>Bacteroidota</taxon>
        <taxon>Cytophagia</taxon>
        <taxon>Cytophagales</taxon>
        <taxon>Cyclobacteriaceae</taxon>
        <taxon>Nitritalea</taxon>
    </lineage>
</organism>
<dbReference type="InterPro" id="IPR031025">
    <property type="entry name" value="LruC_dom"/>
</dbReference>
<dbReference type="Proteomes" id="UP000005551">
    <property type="component" value="Unassembled WGS sequence"/>
</dbReference>
<accession>I5BRW4</accession>
<proteinExistence type="predicted"/>
<dbReference type="STRING" id="1189621.A3SI_19862"/>
<dbReference type="EMBL" id="AJYA01000091">
    <property type="protein sequence ID" value="EIM72316.1"/>
    <property type="molecule type" value="Genomic_DNA"/>
</dbReference>
<reference evidence="2 3" key="1">
    <citation type="submission" date="2012-05" db="EMBL/GenBank/DDBJ databases">
        <title>Genome sequence of Nitritalea halalkaliphila LW7.</title>
        <authorList>
            <person name="Jangir P.K."/>
            <person name="Singh A."/>
            <person name="Shivaji S."/>
            <person name="Sharma R."/>
        </authorList>
    </citation>
    <scope>NUCLEOTIDE SEQUENCE [LARGE SCALE GENOMIC DNA]</scope>
    <source>
        <strain evidence="2 3">LW7</strain>
    </source>
</reference>
<feature type="domain" description="DUF4842" evidence="1">
    <location>
        <begin position="91"/>
        <end position="296"/>
    </location>
</feature>
<dbReference type="NCBIfam" id="TIGR04456">
    <property type="entry name" value="LruC_dom"/>
    <property type="match status" value="1"/>
</dbReference>
<sequence>MISFTGNGGNGRIALDDLVIPSLYASDPTKNCTLDTTVKPEGDITSSLMGTSGYSTLMFEDLWPGLGDYDFNDLVLGIKGEKITTSKGVLKEIQLTILPRAAGAAFDNSFGIAFPHIPVGAVDQVTGTVKGNSEIFNYLANGAEANQTNLTVIVLENVRTVIPSINNPLLIGGTTSPEVAPIRISIKIKESANIQGSLIQAESMNPFLIANQERGREIHLPGKSATDLVNPSLFGTAADNSMNGTVNYTAKDTNLPWAILVPDEVPFMQEQTPITEGFLKMSEWAKSKGNNFTDWFMDKPSYREKSKFFTK</sequence>
<name>I5BRW4_9BACT</name>
<evidence type="ECO:0000313" key="3">
    <source>
        <dbReference type="Proteomes" id="UP000005551"/>
    </source>
</evidence>